<comment type="caution">
    <text evidence="1">The sequence shown here is derived from an EMBL/GenBank/DDBJ whole genome shotgun (WGS) entry which is preliminary data.</text>
</comment>
<name>A0A7K3WM45_9FLAO</name>
<dbReference type="InterPro" id="IPR001451">
    <property type="entry name" value="Hexapep"/>
</dbReference>
<dbReference type="InterPro" id="IPR047324">
    <property type="entry name" value="LbH_gamma_CA-like"/>
</dbReference>
<evidence type="ECO:0000313" key="1">
    <source>
        <dbReference type="EMBL" id="NEN21962.1"/>
    </source>
</evidence>
<organism evidence="1 2">
    <name type="scientific">Cryomorpha ignava</name>
    <dbReference type="NCBI Taxonomy" id="101383"/>
    <lineage>
        <taxon>Bacteria</taxon>
        <taxon>Pseudomonadati</taxon>
        <taxon>Bacteroidota</taxon>
        <taxon>Flavobacteriia</taxon>
        <taxon>Flavobacteriales</taxon>
        <taxon>Cryomorphaceae</taxon>
        <taxon>Cryomorpha</taxon>
    </lineage>
</organism>
<dbReference type="EMBL" id="JAAGVY010000001">
    <property type="protein sequence ID" value="NEN21962.1"/>
    <property type="molecule type" value="Genomic_DNA"/>
</dbReference>
<dbReference type="InterPro" id="IPR011004">
    <property type="entry name" value="Trimer_LpxA-like_sf"/>
</dbReference>
<keyword evidence="2" id="KW-1185">Reference proteome</keyword>
<dbReference type="Pfam" id="PF00132">
    <property type="entry name" value="Hexapep"/>
    <property type="match status" value="2"/>
</dbReference>
<reference evidence="1 2" key="1">
    <citation type="submission" date="2020-02" db="EMBL/GenBank/DDBJ databases">
        <title>Out from the shadows clarifying the taxonomy of the family Cryomorphaceae and related taxa by utilizing the GTDB taxonomic framework.</title>
        <authorList>
            <person name="Bowman J.P."/>
        </authorList>
    </citation>
    <scope>NUCLEOTIDE SEQUENCE [LARGE SCALE GENOMIC DNA]</scope>
    <source>
        <strain evidence="1 2">QSSC 1-22</strain>
    </source>
</reference>
<dbReference type="PANTHER" id="PTHR13061">
    <property type="entry name" value="DYNACTIN SUBUNIT P25"/>
    <property type="match status" value="1"/>
</dbReference>
<dbReference type="Gene3D" id="2.160.10.10">
    <property type="entry name" value="Hexapeptide repeat proteins"/>
    <property type="match status" value="1"/>
</dbReference>
<dbReference type="SUPFAM" id="SSF51161">
    <property type="entry name" value="Trimeric LpxA-like enzymes"/>
    <property type="match status" value="1"/>
</dbReference>
<gene>
    <name evidence="1" type="ORF">G3O08_00395</name>
</gene>
<dbReference type="AlphaFoldDB" id="A0A7K3WM45"/>
<dbReference type="Proteomes" id="UP000486602">
    <property type="component" value="Unassembled WGS sequence"/>
</dbReference>
<accession>A0A7K3WM45</accession>
<sequence>MAPFIGEHTFIAPNATILGDVHIGSNCSIWYQAVLRGDVGRILIGDETNIQDGAVLHSTTGKSRVTIGNRVTVGHRAIVHGCTIHDNALIGMGAIVLDNAVVESGAIVAAGAVVLENTIVPSGTIWAGVPAKQVKQLDSDESIEQMRKMAESYVGYKDWYS</sequence>
<proteinExistence type="predicted"/>
<evidence type="ECO:0000313" key="2">
    <source>
        <dbReference type="Proteomes" id="UP000486602"/>
    </source>
</evidence>
<dbReference type="PANTHER" id="PTHR13061:SF29">
    <property type="entry name" value="GAMMA CARBONIC ANHYDRASE-LIKE 1, MITOCHONDRIAL-RELATED"/>
    <property type="match status" value="1"/>
</dbReference>
<dbReference type="CDD" id="cd04645">
    <property type="entry name" value="LbH_gamma_CA_like"/>
    <property type="match status" value="1"/>
</dbReference>
<dbReference type="InterPro" id="IPR050484">
    <property type="entry name" value="Transf_Hexapept/Carb_Anhydrase"/>
</dbReference>
<protein>
    <submittedName>
        <fullName evidence="1">Gamma carbonic anhydrase family protein</fullName>
    </submittedName>
</protein>